<feature type="region of interest" description="Disordered" evidence="1">
    <location>
        <begin position="239"/>
        <end position="277"/>
    </location>
</feature>
<evidence type="ECO:0000313" key="2">
    <source>
        <dbReference type="EMBL" id="KDR79086.1"/>
    </source>
</evidence>
<protein>
    <submittedName>
        <fullName evidence="2">Uncharacterized protein</fullName>
    </submittedName>
</protein>
<evidence type="ECO:0000256" key="1">
    <source>
        <dbReference type="SAM" id="MobiDB-lite"/>
    </source>
</evidence>
<name>A0A067T7I0_GALM3</name>
<dbReference type="HOGENOM" id="CLU_891496_0_0_1"/>
<sequence>MAQPIHDDVANSRNVHDDGQQLARTPVFSQYGAAHLSTRHANSTRRSFTTPGPNAHTLAFAVPTLGLRASRGLAIPSHHGYPSRVAPRLVTLDADVVLDYCPTITSPHLDLLPHHLAPLGRLTAPTFRLASGPVAIQPRFTLQLGIWTSTLSHREGLPPPQYPSRGVYDALALFMRPSTSRNLLPRRLDAPSKKPYMTPPDDIPPAYSFATAVTGASTLPVPDKIERIVSPSEDGLFAGGEIWPQGVPDASDGSSPHRPPSPTSFHLPLPPPLRPSMTPKAVDGFCSHQATMTMNKHIALGPAPTSTPLKRR</sequence>
<dbReference type="AlphaFoldDB" id="A0A067T7I0"/>
<dbReference type="EMBL" id="KL142373">
    <property type="protein sequence ID" value="KDR79086.1"/>
    <property type="molecule type" value="Genomic_DNA"/>
</dbReference>
<dbReference type="Proteomes" id="UP000027222">
    <property type="component" value="Unassembled WGS sequence"/>
</dbReference>
<gene>
    <name evidence="2" type="ORF">GALMADRAFT_136984</name>
</gene>
<organism evidence="2 3">
    <name type="scientific">Galerina marginata (strain CBS 339.88)</name>
    <dbReference type="NCBI Taxonomy" id="685588"/>
    <lineage>
        <taxon>Eukaryota</taxon>
        <taxon>Fungi</taxon>
        <taxon>Dikarya</taxon>
        <taxon>Basidiomycota</taxon>
        <taxon>Agaricomycotina</taxon>
        <taxon>Agaricomycetes</taxon>
        <taxon>Agaricomycetidae</taxon>
        <taxon>Agaricales</taxon>
        <taxon>Agaricineae</taxon>
        <taxon>Strophariaceae</taxon>
        <taxon>Galerina</taxon>
    </lineage>
</organism>
<accession>A0A067T7I0</accession>
<reference evidence="3" key="1">
    <citation type="journal article" date="2014" name="Proc. Natl. Acad. Sci. U.S.A.">
        <title>Extensive sampling of basidiomycete genomes demonstrates inadequacy of the white-rot/brown-rot paradigm for wood decay fungi.</title>
        <authorList>
            <person name="Riley R."/>
            <person name="Salamov A.A."/>
            <person name="Brown D.W."/>
            <person name="Nagy L.G."/>
            <person name="Floudas D."/>
            <person name="Held B.W."/>
            <person name="Levasseur A."/>
            <person name="Lombard V."/>
            <person name="Morin E."/>
            <person name="Otillar R."/>
            <person name="Lindquist E.A."/>
            <person name="Sun H."/>
            <person name="LaButti K.M."/>
            <person name="Schmutz J."/>
            <person name="Jabbour D."/>
            <person name="Luo H."/>
            <person name="Baker S.E."/>
            <person name="Pisabarro A.G."/>
            <person name="Walton J.D."/>
            <person name="Blanchette R.A."/>
            <person name="Henrissat B."/>
            <person name="Martin F."/>
            <person name="Cullen D."/>
            <person name="Hibbett D.S."/>
            <person name="Grigoriev I.V."/>
        </authorList>
    </citation>
    <scope>NUCLEOTIDE SEQUENCE [LARGE SCALE GENOMIC DNA]</scope>
    <source>
        <strain evidence="3">CBS 339.88</strain>
    </source>
</reference>
<evidence type="ECO:0000313" key="3">
    <source>
        <dbReference type="Proteomes" id="UP000027222"/>
    </source>
</evidence>
<feature type="compositionally biased region" description="Pro residues" evidence="1">
    <location>
        <begin position="257"/>
        <end position="274"/>
    </location>
</feature>
<keyword evidence="3" id="KW-1185">Reference proteome</keyword>
<proteinExistence type="predicted"/>